<organism evidence="1 2">
    <name type="scientific">Caldimonas aquatica</name>
    <dbReference type="NCBI Taxonomy" id="376175"/>
    <lineage>
        <taxon>Bacteria</taxon>
        <taxon>Pseudomonadati</taxon>
        <taxon>Pseudomonadota</taxon>
        <taxon>Betaproteobacteria</taxon>
        <taxon>Burkholderiales</taxon>
        <taxon>Sphaerotilaceae</taxon>
        <taxon>Caldimonas</taxon>
    </lineage>
</organism>
<gene>
    <name evidence="1" type="ORF">OMP39_02030</name>
</gene>
<protein>
    <submittedName>
        <fullName evidence="1">DUF4254 domain-containing protein</fullName>
    </submittedName>
</protein>
<dbReference type="EMBL" id="CP110257">
    <property type="protein sequence ID" value="UZD55392.1"/>
    <property type="molecule type" value="Genomic_DNA"/>
</dbReference>
<keyword evidence="2" id="KW-1185">Reference proteome</keyword>
<sequence length="215" mass="24300">MSASIRPCHPAAALPRADDIDQFQQAALRLTGWPDTPHPDGAMRWVAANHRYNSLLWDEEDQARRTDVPDSEIAKNKRAIDRYNQLRNDAIEALDECLLAAVEHVRPHPDAWINSETAGSLIDRLSINALKIHHMGLQLQRTGVSQAHRMACAAKWERLKVQRQDLLGCLERLLQGLQDGTCTFRLYRQFKMYNDPALNPYLNGTKGQVQEGAAT</sequence>
<dbReference type="InterPro" id="IPR025350">
    <property type="entry name" value="DUF4254"/>
</dbReference>
<dbReference type="Pfam" id="PF14063">
    <property type="entry name" value="DUF4254"/>
    <property type="match status" value="1"/>
</dbReference>
<dbReference type="RefSeq" id="WP_264893146.1">
    <property type="nucleotide sequence ID" value="NZ_CP110257.1"/>
</dbReference>
<accession>A0ABY6MTP7</accession>
<proteinExistence type="predicted"/>
<dbReference type="Proteomes" id="UP001163266">
    <property type="component" value="Chromosome"/>
</dbReference>
<reference evidence="1" key="1">
    <citation type="submission" date="2022-10" db="EMBL/GenBank/DDBJ databases">
        <title>Complete genome sequence of Schlegelella aquatica LMG 23380.</title>
        <authorList>
            <person name="Musilova J."/>
            <person name="Kourilova X."/>
            <person name="Bezdicek M."/>
            <person name="Hermankova K."/>
            <person name="Obruca S."/>
            <person name="Sedlar K."/>
        </authorList>
    </citation>
    <scope>NUCLEOTIDE SEQUENCE</scope>
    <source>
        <strain evidence="1">LMG 23380</strain>
    </source>
</reference>
<name>A0ABY6MTP7_9BURK</name>
<evidence type="ECO:0000313" key="1">
    <source>
        <dbReference type="EMBL" id="UZD55392.1"/>
    </source>
</evidence>
<evidence type="ECO:0000313" key="2">
    <source>
        <dbReference type="Proteomes" id="UP001163266"/>
    </source>
</evidence>